<dbReference type="OrthoDB" id="5296450at2"/>
<feature type="domain" description="Transglutaminase-like" evidence="1">
    <location>
        <begin position="40"/>
        <end position="130"/>
    </location>
</feature>
<keyword evidence="3" id="KW-1185">Reference proteome</keyword>
<dbReference type="InterPro" id="IPR038765">
    <property type="entry name" value="Papain-like_cys_pep_sf"/>
</dbReference>
<dbReference type="SUPFAM" id="SSF54001">
    <property type="entry name" value="Cysteine proteinases"/>
    <property type="match status" value="1"/>
</dbReference>
<comment type="caution">
    <text evidence="2">The sequence shown here is derived from an EMBL/GenBank/DDBJ whole genome shotgun (WGS) entry which is preliminary data.</text>
</comment>
<organism evidence="2 3">
    <name type="scientific">Streptomyces cacaoi</name>
    <dbReference type="NCBI Taxonomy" id="1898"/>
    <lineage>
        <taxon>Bacteria</taxon>
        <taxon>Bacillati</taxon>
        <taxon>Actinomycetota</taxon>
        <taxon>Actinomycetes</taxon>
        <taxon>Kitasatosporales</taxon>
        <taxon>Streptomycetaceae</taxon>
        <taxon>Streptomyces</taxon>
    </lineage>
</organism>
<proteinExistence type="predicted"/>
<evidence type="ECO:0000313" key="2">
    <source>
        <dbReference type="EMBL" id="GEB48075.1"/>
    </source>
</evidence>
<dbReference type="Pfam" id="PF01841">
    <property type="entry name" value="Transglut_core"/>
    <property type="match status" value="1"/>
</dbReference>
<name>A0A4Y3QRZ3_STRCI</name>
<gene>
    <name evidence="2" type="ORF">SCA03_06260</name>
</gene>
<protein>
    <submittedName>
        <fullName evidence="2">Transglutaminase</fullName>
    </submittedName>
</protein>
<dbReference type="Proteomes" id="UP000319210">
    <property type="component" value="Unassembled WGS sequence"/>
</dbReference>
<sequence length="193" mass="21053">MQLTPVTADESAFLAAGAALDHTHPLVRETAARLRSRAPGEGPAGYARAAFDFVCDTVDHSLDVGDPRITWRASEVLQLRTGICHAKAHALVALLRAEGIPAGLCYQKLAVLHGLVALKLPGGRWIRQDPRGNKPGIQARFSPDREQLAYRVRPEKGECDYPVLYDEPHPVVLRALRRASGHGHLLRLLDAAL</sequence>
<evidence type="ECO:0000313" key="3">
    <source>
        <dbReference type="Proteomes" id="UP000319210"/>
    </source>
</evidence>
<dbReference type="PANTHER" id="PTHR33490">
    <property type="entry name" value="BLR5614 PROTEIN-RELATED"/>
    <property type="match status" value="1"/>
</dbReference>
<accession>A0A4Y3QRZ3</accession>
<dbReference type="EMBL" id="BJMM01000002">
    <property type="protein sequence ID" value="GEB48075.1"/>
    <property type="molecule type" value="Genomic_DNA"/>
</dbReference>
<dbReference type="InterPro" id="IPR002931">
    <property type="entry name" value="Transglutaminase-like"/>
</dbReference>
<dbReference type="Gene3D" id="3.10.620.30">
    <property type="match status" value="1"/>
</dbReference>
<dbReference type="AlphaFoldDB" id="A0A4Y3QRZ3"/>
<reference evidence="2 3" key="1">
    <citation type="submission" date="2019-06" db="EMBL/GenBank/DDBJ databases">
        <title>Whole genome shotgun sequence of Streptomyces cacaoi subsp. cacaoi NBRC 12748.</title>
        <authorList>
            <person name="Hosoyama A."/>
            <person name="Uohara A."/>
            <person name="Ohji S."/>
            <person name="Ichikawa N."/>
        </authorList>
    </citation>
    <scope>NUCLEOTIDE SEQUENCE [LARGE SCALE GENOMIC DNA]</scope>
    <source>
        <strain evidence="2 3">NBRC 12748</strain>
    </source>
</reference>
<evidence type="ECO:0000259" key="1">
    <source>
        <dbReference type="Pfam" id="PF01841"/>
    </source>
</evidence>
<dbReference type="PANTHER" id="PTHR33490:SF3">
    <property type="entry name" value="CONSERVED INTEGRAL MEMBRANE PROTEIN"/>
    <property type="match status" value="1"/>
</dbReference>
<dbReference type="RefSeq" id="WP_086814594.1">
    <property type="nucleotide sequence ID" value="NZ_BJMM01000002.1"/>
</dbReference>